<comment type="function">
    <text evidence="1">This protein produces a dimethylation of the adenine residue at position 2085 in 23S rRNA, resulting in reduced affinity between ribosomes and macrolide-lincosamide-streptogramin B antibiotics.</text>
</comment>
<evidence type="ECO:0000256" key="3">
    <source>
        <dbReference type="ARBA" id="ARBA00016505"/>
    </source>
</evidence>
<comment type="similarity">
    <text evidence="11">Belongs to the class I-like SAM-binding methyltransferase superfamily. rRNA adenine N(6)-methyltransferase family.</text>
</comment>
<dbReference type="GO" id="GO:0000179">
    <property type="term" value="F:rRNA (adenine-N6,N6-)-dimethyltransferase activity"/>
    <property type="evidence" value="ECO:0007669"/>
    <property type="project" value="UniProtKB-UniRule"/>
</dbReference>
<dbReference type="GO" id="GO:0052910">
    <property type="term" value="F:23S rRNA (adenine(2085)-N(6))-dimethyltransferase activity"/>
    <property type="evidence" value="ECO:0007669"/>
    <property type="project" value="UniProtKB-EC"/>
</dbReference>
<reference evidence="13" key="2">
    <citation type="submission" date="2014-04" db="EMBL/GenBank/DDBJ databases">
        <title>A new gene for inducible resistance to macrolides and lincosamides.</title>
        <authorList>
            <person name="Hess S."/>
            <person name="Wendlandt S."/>
            <person name="Li J."/>
            <person name="Fessler A.T."/>
            <person name="Wang Y."/>
            <person name="Kadlec K."/>
            <person name="Schwarz S."/>
            <person name="Gallert C."/>
        </authorList>
    </citation>
    <scope>NUCLEOTIDE SEQUENCE</scope>
    <source>
        <strain evidence="13">L0-6</strain>
    </source>
</reference>
<keyword evidence="7 11" id="KW-0694">RNA-binding</keyword>
<dbReference type="AlphaFoldDB" id="A0A077RJG5"/>
<evidence type="ECO:0000256" key="10">
    <source>
        <dbReference type="ARBA" id="ARBA00049167"/>
    </source>
</evidence>
<dbReference type="GO" id="GO:0005829">
    <property type="term" value="C:cytosol"/>
    <property type="evidence" value="ECO:0007669"/>
    <property type="project" value="TreeGrafter"/>
</dbReference>
<dbReference type="RefSeq" id="WP_063844521.1">
    <property type="nucleotide sequence ID" value="NG_047787.1"/>
</dbReference>
<dbReference type="InterPro" id="IPR020598">
    <property type="entry name" value="rRNA_Ade_methylase_Trfase_N"/>
</dbReference>
<keyword evidence="5 11" id="KW-0808">Transferase</keyword>
<feature type="binding site" evidence="11">
    <location>
        <position position="101"/>
    </location>
    <ligand>
        <name>S-adenosyl-L-methionine</name>
        <dbReference type="ChEBI" id="CHEBI:59789"/>
    </ligand>
</feature>
<evidence type="ECO:0000313" key="14">
    <source>
        <dbReference type="EMBL" id="CDL65151.1"/>
    </source>
</evidence>
<keyword evidence="4 11" id="KW-0489">Methyltransferase</keyword>
<gene>
    <name evidence="14" type="primary">erm(44)</name>
    <name evidence="13" type="synonym">erm(44)-variant</name>
</gene>
<evidence type="ECO:0000256" key="7">
    <source>
        <dbReference type="ARBA" id="ARBA00022884"/>
    </source>
</evidence>
<evidence type="ECO:0000256" key="2">
    <source>
        <dbReference type="ARBA" id="ARBA00012304"/>
    </source>
</evidence>
<dbReference type="InterPro" id="IPR023165">
    <property type="entry name" value="rRNA_Ade_diMease-like_C"/>
</dbReference>
<dbReference type="Gene3D" id="3.40.50.150">
    <property type="entry name" value="Vaccinia Virus protein VP39"/>
    <property type="match status" value="1"/>
</dbReference>
<evidence type="ECO:0000256" key="6">
    <source>
        <dbReference type="ARBA" id="ARBA00022691"/>
    </source>
</evidence>
<sequence>MNNKNPKNSQNFITSQKHINEILNETNIGIDDNIIEIGTGKGHFTKYMSNIARFITSIEIDKALYCNLKNDISLSTNIELVNKDILIYEFPKYKQYKVFGSIPYNISTEIVKKILYESNAEYNYLIVEFGFAKRIMDKKRALALLLLPKIDIEILKVIPNSYFHPKPKVDSALILLKQHKSLISKNDENAYHFFVYKWINKEYKQLFTKNQFNKALKHAKVQNINEISKEQFISIFHSYKLFN</sequence>
<dbReference type="SUPFAM" id="SSF53335">
    <property type="entry name" value="S-adenosyl-L-methionine-dependent methyltransferases"/>
    <property type="match status" value="1"/>
</dbReference>
<feature type="binding site" evidence="11">
    <location>
        <position position="84"/>
    </location>
    <ligand>
        <name>S-adenosyl-L-methionine</name>
        <dbReference type="ChEBI" id="CHEBI:59789"/>
    </ligand>
</feature>
<evidence type="ECO:0000256" key="5">
    <source>
        <dbReference type="ARBA" id="ARBA00022679"/>
    </source>
</evidence>
<comment type="catalytic activity">
    <reaction evidence="10">
        <text>adenosine(2085) in 23S rRNA + 2 S-adenosyl-L-methionine = N(6)-dimethyladenosine(2085) in 23S rRNA + 2 S-adenosyl-L-homocysteine + 2 H(+)</text>
        <dbReference type="Rhea" id="RHEA:42784"/>
        <dbReference type="Rhea" id="RHEA-COMP:10237"/>
        <dbReference type="Rhea" id="RHEA-COMP:10238"/>
        <dbReference type="ChEBI" id="CHEBI:15378"/>
        <dbReference type="ChEBI" id="CHEBI:57856"/>
        <dbReference type="ChEBI" id="CHEBI:59789"/>
        <dbReference type="ChEBI" id="CHEBI:74411"/>
        <dbReference type="ChEBI" id="CHEBI:74493"/>
        <dbReference type="EC" id="2.1.1.184"/>
    </reaction>
</comment>
<dbReference type="PANTHER" id="PTHR11727">
    <property type="entry name" value="DIMETHYLADENOSINE TRANSFERASE"/>
    <property type="match status" value="1"/>
</dbReference>
<dbReference type="Pfam" id="PF00398">
    <property type="entry name" value="RrnaAD"/>
    <property type="match status" value="1"/>
</dbReference>
<evidence type="ECO:0000256" key="4">
    <source>
        <dbReference type="ARBA" id="ARBA00022603"/>
    </source>
</evidence>
<feature type="domain" description="Ribosomal RNA adenine methylase transferase N-terminal" evidence="12">
    <location>
        <begin position="18"/>
        <end position="180"/>
    </location>
</feature>
<evidence type="ECO:0000256" key="11">
    <source>
        <dbReference type="PROSITE-ProRule" id="PRU01026"/>
    </source>
</evidence>
<name>A0A077RJG5_STAXY</name>
<protein>
    <recommendedName>
        <fullName evidence="3">rRNA adenine N-6-methyltransferase</fullName>
        <ecNumber evidence="2">2.1.1.184</ecNumber>
    </recommendedName>
    <alternativeName>
        <fullName evidence="9">Erythromycin resistance protein</fullName>
    </alternativeName>
    <alternativeName>
        <fullName evidence="8">Macrolide-lincosamide-streptogramin B resistance protein</fullName>
    </alternativeName>
</protein>
<evidence type="ECO:0000313" key="13">
    <source>
        <dbReference type="EMBL" id="AJK31391.1"/>
    </source>
</evidence>
<feature type="binding site" evidence="11">
    <location>
        <position position="11"/>
    </location>
    <ligand>
        <name>S-adenosyl-L-methionine</name>
        <dbReference type="ChEBI" id="CHEBI:59789"/>
    </ligand>
</feature>
<dbReference type="SMART" id="SM00650">
    <property type="entry name" value="rADc"/>
    <property type="match status" value="1"/>
</dbReference>
<evidence type="ECO:0000256" key="1">
    <source>
        <dbReference type="ARBA" id="ARBA00003100"/>
    </source>
</evidence>
<dbReference type="PROSITE" id="PS01131">
    <property type="entry name" value="RRNA_A_DIMETH"/>
    <property type="match status" value="1"/>
</dbReference>
<dbReference type="InterPro" id="IPR020596">
    <property type="entry name" value="rRNA_Ade_Mease_Trfase_CS"/>
</dbReference>
<dbReference type="GO" id="GO:0003723">
    <property type="term" value="F:RNA binding"/>
    <property type="evidence" value="ECO:0007669"/>
    <property type="project" value="UniProtKB-UniRule"/>
</dbReference>
<reference evidence="14" key="1">
    <citation type="journal article" date="2014" name="Antimicrob. Agents Chemother.">
        <title>The Novel Macrolide-Lincosamide-Streptogramin B Resistance Gene erm(44) Is Associated with a Prophage in Staphylococcus xylosus.</title>
        <authorList>
            <person name="Wipf J.R."/>
            <person name="Schwendener S."/>
            <person name="Perreten V."/>
        </authorList>
    </citation>
    <scope>NUCLEOTIDE SEQUENCE</scope>
    <source>
        <strain evidence="14">JW4341</strain>
    </source>
</reference>
<organism evidence="14">
    <name type="scientific">Staphylococcus xylosus</name>
    <dbReference type="NCBI Taxonomy" id="1288"/>
    <lineage>
        <taxon>Bacteria</taxon>
        <taxon>Bacillati</taxon>
        <taxon>Bacillota</taxon>
        <taxon>Bacilli</taxon>
        <taxon>Bacillales</taxon>
        <taxon>Staphylococcaceae</taxon>
        <taxon>Staphylococcus</taxon>
    </lineage>
</organism>
<feature type="binding site" evidence="11">
    <location>
        <position position="38"/>
    </location>
    <ligand>
        <name>S-adenosyl-L-methionine</name>
        <dbReference type="ChEBI" id="CHEBI:59789"/>
    </ligand>
</feature>
<feature type="binding site" evidence="11">
    <location>
        <position position="59"/>
    </location>
    <ligand>
        <name>S-adenosyl-L-methionine</name>
        <dbReference type="ChEBI" id="CHEBI:59789"/>
    </ligand>
</feature>
<feature type="binding site" evidence="11">
    <location>
        <position position="13"/>
    </location>
    <ligand>
        <name>S-adenosyl-L-methionine</name>
        <dbReference type="ChEBI" id="CHEBI:59789"/>
    </ligand>
</feature>
<dbReference type="CARD" id="ARO:3003971">
    <property type="molecule name" value="Erm(44)v"/>
    <property type="mechanism identifier" value="ARO:0001001"/>
    <property type="mechanism name" value="antibiotic target alteration"/>
</dbReference>
<proteinExistence type="inferred from homology"/>
<evidence type="ECO:0000256" key="8">
    <source>
        <dbReference type="ARBA" id="ARBA00029941"/>
    </source>
</evidence>
<dbReference type="Gene3D" id="1.10.8.100">
    <property type="entry name" value="Ribosomal RNA adenine dimethylase-like, domain 2"/>
    <property type="match status" value="1"/>
</dbReference>
<dbReference type="NCBIfam" id="NF000499">
    <property type="entry name" value="Erm23S_rRNA_broad"/>
    <property type="match status" value="1"/>
</dbReference>
<dbReference type="EMBL" id="KJ728534">
    <property type="protein sequence ID" value="AJK31391.1"/>
    <property type="molecule type" value="Genomic_DNA"/>
</dbReference>
<keyword evidence="6 11" id="KW-0949">S-adenosyl-L-methionine</keyword>
<dbReference type="InterPro" id="IPR001737">
    <property type="entry name" value="KsgA/Erm"/>
</dbReference>
<dbReference type="PANTHER" id="PTHR11727:SF7">
    <property type="entry name" value="DIMETHYLADENOSINE TRANSFERASE-RELATED"/>
    <property type="match status" value="1"/>
</dbReference>
<dbReference type="EC" id="2.1.1.184" evidence="2"/>
<evidence type="ECO:0000259" key="12">
    <source>
        <dbReference type="SMART" id="SM00650"/>
    </source>
</evidence>
<accession>A0A077RJG5</accession>
<dbReference type="InterPro" id="IPR029063">
    <property type="entry name" value="SAM-dependent_MTases_sf"/>
</dbReference>
<evidence type="ECO:0000256" key="9">
    <source>
        <dbReference type="ARBA" id="ARBA00030809"/>
    </source>
</evidence>
<dbReference type="EMBL" id="HG796218">
    <property type="protein sequence ID" value="CDL65151.1"/>
    <property type="molecule type" value="Genomic_DNA"/>
</dbReference>
<dbReference type="PROSITE" id="PS51689">
    <property type="entry name" value="SAM_RNA_A_N6_MT"/>
    <property type="match status" value="1"/>
</dbReference>